<feature type="domain" description="Reverse transcriptase" evidence="1">
    <location>
        <begin position="30"/>
        <end position="81"/>
    </location>
</feature>
<evidence type="ECO:0000313" key="2">
    <source>
        <dbReference type="EMBL" id="CAG8841804.1"/>
    </source>
</evidence>
<dbReference type="EMBL" id="CAJVQB010066933">
    <property type="protein sequence ID" value="CAG8841804.1"/>
    <property type="molecule type" value="Genomic_DNA"/>
</dbReference>
<dbReference type="InterPro" id="IPR000477">
    <property type="entry name" value="RT_dom"/>
</dbReference>
<dbReference type="Pfam" id="PF00078">
    <property type="entry name" value="RVT_1"/>
    <property type="match status" value="1"/>
</dbReference>
<dbReference type="Proteomes" id="UP000789901">
    <property type="component" value="Unassembled WGS sequence"/>
</dbReference>
<feature type="non-terminal residue" evidence="2">
    <location>
        <position position="1"/>
    </location>
</feature>
<sequence length="101" mass="11985">SEIEQKENYEIGYFMKVKIPTDICKNKSCFEYIRIMTLFYADDTVWIASNKKQIEAIIEITKNFFKLNDIQINSSKSKLIVMNNHTKEDTVSNSKKVFFWN</sequence>
<comment type="caution">
    <text evidence="2">The sequence shown here is derived from an EMBL/GenBank/DDBJ whole genome shotgun (WGS) entry which is preliminary data.</text>
</comment>
<reference evidence="2 3" key="1">
    <citation type="submission" date="2021-06" db="EMBL/GenBank/DDBJ databases">
        <authorList>
            <person name="Kallberg Y."/>
            <person name="Tangrot J."/>
            <person name="Rosling A."/>
        </authorList>
    </citation>
    <scope>NUCLEOTIDE SEQUENCE [LARGE SCALE GENOMIC DNA]</scope>
    <source>
        <strain evidence="2 3">120-4 pot B 10/14</strain>
    </source>
</reference>
<evidence type="ECO:0000313" key="3">
    <source>
        <dbReference type="Proteomes" id="UP000789901"/>
    </source>
</evidence>
<keyword evidence="3" id="KW-1185">Reference proteome</keyword>
<accession>A0ABN7WVF6</accession>
<name>A0ABN7WVF6_GIGMA</name>
<gene>
    <name evidence="2" type="ORF">GMARGA_LOCUS35639</name>
</gene>
<protein>
    <submittedName>
        <fullName evidence="2">27092_t:CDS:1</fullName>
    </submittedName>
</protein>
<proteinExistence type="predicted"/>
<evidence type="ECO:0000259" key="1">
    <source>
        <dbReference type="Pfam" id="PF00078"/>
    </source>
</evidence>
<organism evidence="2 3">
    <name type="scientific">Gigaspora margarita</name>
    <dbReference type="NCBI Taxonomy" id="4874"/>
    <lineage>
        <taxon>Eukaryota</taxon>
        <taxon>Fungi</taxon>
        <taxon>Fungi incertae sedis</taxon>
        <taxon>Mucoromycota</taxon>
        <taxon>Glomeromycotina</taxon>
        <taxon>Glomeromycetes</taxon>
        <taxon>Diversisporales</taxon>
        <taxon>Gigasporaceae</taxon>
        <taxon>Gigaspora</taxon>
    </lineage>
</organism>